<feature type="transmembrane region" description="Helical" evidence="2">
    <location>
        <begin position="59"/>
        <end position="81"/>
    </location>
</feature>
<sequence length="120" mass="13040">MTRDEDSEDTRARFKSIMDAEFGEPEPFNLTEAMDRAEPDEPDEPFVPPRPPVPVPTGVWLACSILLGFGVVTGLAALFGAPVRRLGLGPWAVTAFVAGLVLLLANLPRHRDEDDDGARV</sequence>
<dbReference type="Proteomes" id="UP000188342">
    <property type="component" value="Unassembled WGS sequence"/>
</dbReference>
<protein>
    <submittedName>
        <fullName evidence="3">Uncharacterized protein</fullName>
    </submittedName>
</protein>
<keyword evidence="2" id="KW-0812">Transmembrane</keyword>
<evidence type="ECO:0000313" key="4">
    <source>
        <dbReference type="Proteomes" id="UP000188342"/>
    </source>
</evidence>
<evidence type="ECO:0000256" key="1">
    <source>
        <dbReference type="SAM" id="MobiDB-lite"/>
    </source>
</evidence>
<reference evidence="3 4" key="1">
    <citation type="submission" date="2017-02" db="EMBL/GenBank/DDBJ databases">
        <authorList>
            <person name="Peterson S.W."/>
        </authorList>
    </citation>
    <scope>NUCLEOTIDE SEQUENCE [LARGE SCALE GENOMIC DNA]</scope>
    <source>
        <strain evidence="3 4">LSP_Lj1</strain>
    </source>
</reference>
<gene>
    <name evidence="3" type="ORF">FM114_16055</name>
</gene>
<dbReference type="AlphaFoldDB" id="A0A1R4KN73"/>
<dbReference type="OrthoDB" id="4833224at2"/>
<proteinExistence type="predicted"/>
<organism evidence="3 4">
    <name type="scientific">Luteococcus japonicus LSP_Lj1</name>
    <dbReference type="NCBI Taxonomy" id="1255658"/>
    <lineage>
        <taxon>Bacteria</taxon>
        <taxon>Bacillati</taxon>
        <taxon>Actinomycetota</taxon>
        <taxon>Actinomycetes</taxon>
        <taxon>Propionibacteriales</taxon>
        <taxon>Propionibacteriaceae</taxon>
        <taxon>Luteococcus</taxon>
    </lineage>
</organism>
<dbReference type="STRING" id="1255658.FM114_16055"/>
<dbReference type="RefSeq" id="WP_094766147.1">
    <property type="nucleotide sequence ID" value="NZ_FUKQ01000063.1"/>
</dbReference>
<name>A0A1R4KN73_9ACTN</name>
<keyword evidence="2" id="KW-0472">Membrane</keyword>
<dbReference type="EMBL" id="FUKQ01000063">
    <property type="protein sequence ID" value="SJN45514.1"/>
    <property type="molecule type" value="Genomic_DNA"/>
</dbReference>
<keyword evidence="4" id="KW-1185">Reference proteome</keyword>
<feature type="region of interest" description="Disordered" evidence="1">
    <location>
        <begin position="27"/>
        <end position="51"/>
    </location>
</feature>
<evidence type="ECO:0000313" key="3">
    <source>
        <dbReference type="EMBL" id="SJN45514.1"/>
    </source>
</evidence>
<keyword evidence="2" id="KW-1133">Transmembrane helix</keyword>
<accession>A0A1R4KN73</accession>
<feature type="transmembrane region" description="Helical" evidence="2">
    <location>
        <begin position="88"/>
        <end position="107"/>
    </location>
</feature>
<evidence type="ECO:0000256" key="2">
    <source>
        <dbReference type="SAM" id="Phobius"/>
    </source>
</evidence>